<accession>A0ABU1ALI5</accession>
<dbReference type="PANTHER" id="PTHR11142:SF0">
    <property type="entry name" value="TRNA PSEUDOURIDINE SYNTHASE-LIKE 1"/>
    <property type="match status" value="1"/>
</dbReference>
<dbReference type="PIRSF" id="PIRSF001430">
    <property type="entry name" value="tRNA_psdUrid_synth"/>
    <property type="match status" value="1"/>
</dbReference>
<dbReference type="HAMAP" id="MF_00171">
    <property type="entry name" value="TruA"/>
    <property type="match status" value="1"/>
</dbReference>
<evidence type="ECO:0000256" key="5">
    <source>
        <dbReference type="RuleBase" id="RU003792"/>
    </source>
</evidence>
<comment type="catalytic activity">
    <reaction evidence="4 5">
        <text>uridine(38/39/40) in tRNA = pseudouridine(38/39/40) in tRNA</text>
        <dbReference type="Rhea" id="RHEA:22376"/>
        <dbReference type="Rhea" id="RHEA-COMP:10085"/>
        <dbReference type="Rhea" id="RHEA-COMP:10087"/>
        <dbReference type="ChEBI" id="CHEBI:65314"/>
        <dbReference type="ChEBI" id="CHEBI:65315"/>
        <dbReference type="EC" id="5.4.99.12"/>
    </reaction>
</comment>
<evidence type="ECO:0000256" key="2">
    <source>
        <dbReference type="ARBA" id="ARBA00022694"/>
    </source>
</evidence>
<reference evidence="7 8" key="1">
    <citation type="submission" date="2023-04" db="EMBL/GenBank/DDBJ databases">
        <title>A novel bacteria isolated from coastal sediment.</title>
        <authorList>
            <person name="Liu X.-J."/>
            <person name="Du Z.-J."/>
        </authorList>
    </citation>
    <scope>NUCLEOTIDE SEQUENCE [LARGE SCALE GENOMIC DNA]</scope>
    <source>
        <strain evidence="7 8">SDUM461004</strain>
    </source>
</reference>
<keyword evidence="2 4" id="KW-0819">tRNA processing</keyword>
<dbReference type="Gene3D" id="3.30.70.580">
    <property type="entry name" value="Pseudouridine synthase I, catalytic domain, N-terminal subdomain"/>
    <property type="match status" value="1"/>
</dbReference>
<evidence type="ECO:0000256" key="3">
    <source>
        <dbReference type="ARBA" id="ARBA00023235"/>
    </source>
</evidence>
<name>A0ABU1ALI5_9BACT</name>
<dbReference type="SUPFAM" id="SSF55120">
    <property type="entry name" value="Pseudouridine synthase"/>
    <property type="match status" value="1"/>
</dbReference>
<dbReference type="GO" id="GO:0160147">
    <property type="term" value="F:tRNA pseudouridine(38-40) synthase activity"/>
    <property type="evidence" value="ECO:0007669"/>
    <property type="project" value="UniProtKB-EC"/>
</dbReference>
<dbReference type="EMBL" id="JARXIC010000011">
    <property type="protein sequence ID" value="MDQ8194453.1"/>
    <property type="molecule type" value="Genomic_DNA"/>
</dbReference>
<dbReference type="CDD" id="cd02570">
    <property type="entry name" value="PseudoU_synth_EcTruA"/>
    <property type="match status" value="1"/>
</dbReference>
<feature type="active site" description="Nucleophile" evidence="4">
    <location>
        <position position="51"/>
    </location>
</feature>
<dbReference type="RefSeq" id="WP_308984928.1">
    <property type="nucleotide sequence ID" value="NZ_JARXIC010000011.1"/>
</dbReference>
<evidence type="ECO:0000313" key="7">
    <source>
        <dbReference type="EMBL" id="MDQ8194453.1"/>
    </source>
</evidence>
<keyword evidence="3 4" id="KW-0413">Isomerase</keyword>
<dbReference type="InterPro" id="IPR020095">
    <property type="entry name" value="PsdUridine_synth_TruA_C"/>
</dbReference>
<dbReference type="EC" id="5.4.99.12" evidence="4"/>
<comment type="caution">
    <text evidence="7">The sequence shown here is derived from an EMBL/GenBank/DDBJ whole genome shotgun (WGS) entry which is preliminary data.</text>
</comment>
<dbReference type="Gene3D" id="3.30.70.660">
    <property type="entry name" value="Pseudouridine synthase I, catalytic domain, C-terminal subdomain"/>
    <property type="match status" value="1"/>
</dbReference>
<dbReference type="InterPro" id="IPR020094">
    <property type="entry name" value="TruA/RsuA/RluB/E/F_N"/>
</dbReference>
<dbReference type="InterPro" id="IPR020103">
    <property type="entry name" value="PsdUridine_synth_cat_dom_sf"/>
</dbReference>
<dbReference type="NCBIfam" id="TIGR00071">
    <property type="entry name" value="hisT_truA"/>
    <property type="match status" value="1"/>
</dbReference>
<evidence type="ECO:0000256" key="4">
    <source>
        <dbReference type="HAMAP-Rule" id="MF_00171"/>
    </source>
</evidence>
<evidence type="ECO:0000313" key="8">
    <source>
        <dbReference type="Proteomes" id="UP001243717"/>
    </source>
</evidence>
<sequence>MRWKCICAYDGTDFDGWQRQPGGEAVQNYLERALSQIFDQPIQLQGSGRTDAGVHARGQCFHFDADWAHAPEKLIRALHSILPTSLKIHSVKQVSEDFHARFSVTGKRYLYNYYLGRADPIDDRYVWACRDLPLDVEAMQAAADILVGTHDFSAYSASHGKDSDPNTVKTVTRLQIKQSGKHLRLDAEGSGFLYRMVRSFAGALHSVGRGQLSPADIAEILASKERTHRIVTAPAKGLFLDKVFYP</sequence>
<dbReference type="InterPro" id="IPR001406">
    <property type="entry name" value="PsdUridine_synth_TruA"/>
</dbReference>
<comment type="subunit">
    <text evidence="4">Homodimer.</text>
</comment>
<comment type="similarity">
    <text evidence="1 4 5">Belongs to the tRNA pseudouridine synthase TruA family.</text>
</comment>
<dbReference type="InterPro" id="IPR020097">
    <property type="entry name" value="PsdUridine_synth_TruA_a/b_dom"/>
</dbReference>
<gene>
    <name evidence="4 7" type="primary">truA</name>
    <name evidence="7" type="ORF">QEH59_08445</name>
</gene>
<comment type="function">
    <text evidence="4">Formation of pseudouridine at positions 38, 39 and 40 in the anticodon stem and loop of transfer RNAs.</text>
</comment>
<proteinExistence type="inferred from homology"/>
<evidence type="ECO:0000256" key="1">
    <source>
        <dbReference type="ARBA" id="ARBA00009375"/>
    </source>
</evidence>
<dbReference type="Proteomes" id="UP001243717">
    <property type="component" value="Unassembled WGS sequence"/>
</dbReference>
<keyword evidence="8" id="KW-1185">Reference proteome</keyword>
<evidence type="ECO:0000259" key="6">
    <source>
        <dbReference type="Pfam" id="PF01416"/>
    </source>
</evidence>
<protein>
    <recommendedName>
        <fullName evidence="4">tRNA pseudouridine synthase A</fullName>
        <ecNumber evidence="4">5.4.99.12</ecNumber>
    </recommendedName>
    <alternativeName>
        <fullName evidence="4">tRNA pseudouridine(38-40) synthase</fullName>
    </alternativeName>
    <alternativeName>
        <fullName evidence="4">tRNA pseudouridylate synthase I</fullName>
    </alternativeName>
    <alternativeName>
        <fullName evidence="4">tRNA-uridine isomerase I</fullName>
    </alternativeName>
</protein>
<feature type="domain" description="Pseudouridine synthase I TruA alpha/beta" evidence="6">
    <location>
        <begin position="8"/>
        <end position="102"/>
    </location>
</feature>
<dbReference type="Pfam" id="PF01416">
    <property type="entry name" value="PseudoU_synth_1"/>
    <property type="match status" value="2"/>
</dbReference>
<dbReference type="PANTHER" id="PTHR11142">
    <property type="entry name" value="PSEUDOURIDYLATE SYNTHASE"/>
    <property type="match status" value="1"/>
</dbReference>
<comment type="caution">
    <text evidence="4">Lacks conserved residue(s) required for the propagation of feature annotation.</text>
</comment>
<feature type="binding site" evidence="4">
    <location>
        <position position="109"/>
    </location>
    <ligand>
        <name>substrate</name>
    </ligand>
</feature>
<organism evidence="7 8">
    <name type="scientific">Thalassobacterium sedimentorum</name>
    <dbReference type="NCBI Taxonomy" id="3041258"/>
    <lineage>
        <taxon>Bacteria</taxon>
        <taxon>Pseudomonadati</taxon>
        <taxon>Verrucomicrobiota</taxon>
        <taxon>Opitutia</taxon>
        <taxon>Puniceicoccales</taxon>
        <taxon>Coraliomargaritaceae</taxon>
        <taxon>Thalassobacterium</taxon>
    </lineage>
</organism>
<feature type="domain" description="Pseudouridine synthase I TruA alpha/beta" evidence="6">
    <location>
        <begin position="142"/>
        <end position="246"/>
    </location>
</feature>